<evidence type="ECO:0000313" key="9">
    <source>
        <dbReference type="EMBL" id="KAA8565968.1"/>
    </source>
</evidence>
<keyword evidence="2" id="KW-0479">Metal-binding</keyword>
<dbReference type="GO" id="GO:0005634">
    <property type="term" value="C:nucleus"/>
    <property type="evidence" value="ECO:0007669"/>
    <property type="project" value="UniProtKB-SubCell"/>
</dbReference>
<comment type="caution">
    <text evidence="9">The sequence shown here is derived from an EMBL/GenBank/DDBJ whole genome shotgun (WGS) entry which is preliminary data.</text>
</comment>
<dbReference type="SMART" id="SM01090">
    <property type="entry name" value="Copper-fist"/>
    <property type="match status" value="1"/>
</dbReference>
<dbReference type="GO" id="GO:0005507">
    <property type="term" value="F:copper ion binding"/>
    <property type="evidence" value="ECO:0007669"/>
    <property type="project" value="InterPro"/>
</dbReference>
<dbReference type="SUPFAM" id="SSF57879">
    <property type="entry name" value="Zinc domain conserved in yeast copper-regulated transcription factors"/>
    <property type="match status" value="1"/>
</dbReference>
<dbReference type="Proteomes" id="UP000322873">
    <property type="component" value="Unassembled WGS sequence"/>
</dbReference>
<keyword evidence="3" id="KW-0862">Zinc</keyword>
<dbReference type="InterPro" id="IPR051763">
    <property type="entry name" value="Copper_Homeo_Regul"/>
</dbReference>
<dbReference type="AlphaFoldDB" id="A0A5M9J8M5"/>
<dbReference type="PROSITE" id="PS50073">
    <property type="entry name" value="COPPER_FIST_2"/>
    <property type="match status" value="1"/>
</dbReference>
<evidence type="ECO:0000256" key="4">
    <source>
        <dbReference type="ARBA" id="ARBA00023008"/>
    </source>
</evidence>
<protein>
    <recommendedName>
        <fullName evidence="8">Copper-fist domain-containing protein</fullName>
    </recommendedName>
</protein>
<dbReference type="FunFam" id="3.90.430.10:FF:000001">
    <property type="entry name" value="Copper fist DNA-binding protein"/>
    <property type="match status" value="1"/>
</dbReference>
<dbReference type="PANTHER" id="PTHR28088:SF9">
    <property type="entry name" value="TRANSCRIPTION FACTOR GRISEA, PUTATIVE (AFU_ORTHOLOGUE AFUA_1G13190)-RELATED"/>
    <property type="match status" value="1"/>
</dbReference>
<dbReference type="InterPro" id="IPR036395">
    <property type="entry name" value="Cu_fist_DNA-bd_dom_sf"/>
</dbReference>
<evidence type="ECO:0000256" key="1">
    <source>
        <dbReference type="ARBA" id="ARBA00004123"/>
    </source>
</evidence>
<dbReference type="Pfam" id="PF00649">
    <property type="entry name" value="Copper-fist"/>
    <property type="match status" value="1"/>
</dbReference>
<keyword evidence="5" id="KW-0805">Transcription regulation</keyword>
<keyword evidence="4" id="KW-0186">Copper</keyword>
<dbReference type="SMART" id="SM00412">
    <property type="entry name" value="Cu_FIST"/>
    <property type="match status" value="1"/>
</dbReference>
<dbReference type="GO" id="GO:0000981">
    <property type="term" value="F:DNA-binding transcription factor activity, RNA polymerase II-specific"/>
    <property type="evidence" value="ECO:0007669"/>
    <property type="project" value="TreeGrafter"/>
</dbReference>
<dbReference type="EMBL" id="VICG01000013">
    <property type="protein sequence ID" value="KAA8565968.1"/>
    <property type="molecule type" value="Genomic_DNA"/>
</dbReference>
<evidence type="ECO:0000256" key="3">
    <source>
        <dbReference type="ARBA" id="ARBA00022833"/>
    </source>
</evidence>
<dbReference type="GO" id="GO:0000978">
    <property type="term" value="F:RNA polymerase II cis-regulatory region sequence-specific DNA binding"/>
    <property type="evidence" value="ECO:0007669"/>
    <property type="project" value="TreeGrafter"/>
</dbReference>
<dbReference type="Gene3D" id="3.90.430.10">
    <property type="entry name" value="Copper fist DNA-binding domain"/>
    <property type="match status" value="1"/>
</dbReference>
<dbReference type="PANTHER" id="PTHR28088">
    <property type="entry name" value="TRANSCRIPTIONAL ACTIVATOR HAA1-RELATED"/>
    <property type="match status" value="1"/>
</dbReference>
<dbReference type="GO" id="GO:0006878">
    <property type="term" value="P:intracellular copper ion homeostasis"/>
    <property type="evidence" value="ECO:0007669"/>
    <property type="project" value="TreeGrafter"/>
</dbReference>
<dbReference type="VEuPathDB" id="FungiDB:MFRU_022g00510"/>
<evidence type="ECO:0000256" key="7">
    <source>
        <dbReference type="ARBA" id="ARBA00023242"/>
    </source>
</evidence>
<sequence>MPIINEQKYSCEPCIRGHRATSCKHSDRLMVLVRKPGRPTQGCGHTFQTCYCRSFENIFSIGGVEESVPITTSLKSKLGVRKNKSKAPKGRSFQFQEVQGGIPKSTNSHVGRSVMDSMNVKTHHISDANPIQVRNLSTDTDRRSCWRKSLSLRGRLSRIIGCWSWASFATLELPRSVKRGLSQGWIWKNLRVMIKFIESY</sequence>
<organism evidence="9 10">
    <name type="scientific">Monilinia fructicola</name>
    <name type="common">Brown rot fungus</name>
    <name type="synonym">Ciboria fructicola</name>
    <dbReference type="NCBI Taxonomy" id="38448"/>
    <lineage>
        <taxon>Eukaryota</taxon>
        <taxon>Fungi</taxon>
        <taxon>Dikarya</taxon>
        <taxon>Ascomycota</taxon>
        <taxon>Pezizomycotina</taxon>
        <taxon>Leotiomycetes</taxon>
        <taxon>Helotiales</taxon>
        <taxon>Sclerotiniaceae</taxon>
        <taxon>Monilinia</taxon>
    </lineage>
</organism>
<keyword evidence="6" id="KW-0804">Transcription</keyword>
<evidence type="ECO:0000256" key="5">
    <source>
        <dbReference type="ARBA" id="ARBA00023015"/>
    </source>
</evidence>
<dbReference type="GO" id="GO:0006879">
    <property type="term" value="P:intracellular iron ion homeostasis"/>
    <property type="evidence" value="ECO:0007669"/>
    <property type="project" value="TreeGrafter"/>
</dbReference>
<name>A0A5M9J8M5_MONFR</name>
<dbReference type="GO" id="GO:0045944">
    <property type="term" value="P:positive regulation of transcription by RNA polymerase II"/>
    <property type="evidence" value="ECO:0007669"/>
    <property type="project" value="TreeGrafter"/>
</dbReference>
<dbReference type="PRINTS" id="PR00617">
    <property type="entry name" value="COPPERFIST"/>
</dbReference>
<gene>
    <name evidence="9" type="ORF">EYC84_009776</name>
</gene>
<evidence type="ECO:0000313" key="10">
    <source>
        <dbReference type="Proteomes" id="UP000322873"/>
    </source>
</evidence>
<keyword evidence="10" id="KW-1185">Reference proteome</keyword>
<feature type="domain" description="Copper-fist" evidence="8">
    <location>
        <begin position="1"/>
        <end position="40"/>
    </location>
</feature>
<comment type="subcellular location">
    <subcellularLocation>
        <location evidence="1">Nucleus</location>
    </subcellularLocation>
</comment>
<proteinExistence type="predicted"/>
<keyword evidence="7" id="KW-0539">Nucleus</keyword>
<reference evidence="9 10" key="1">
    <citation type="submission" date="2019-06" db="EMBL/GenBank/DDBJ databases">
        <title>Genome Sequence of the Brown Rot Fungal Pathogen Monilinia fructicola.</title>
        <authorList>
            <person name="De Miccolis Angelini R.M."/>
            <person name="Landi L."/>
            <person name="Abate D."/>
            <person name="Pollastro S."/>
            <person name="Romanazzi G."/>
            <person name="Faretra F."/>
        </authorList>
    </citation>
    <scope>NUCLEOTIDE SEQUENCE [LARGE SCALE GENOMIC DNA]</scope>
    <source>
        <strain evidence="9 10">Mfrc123</strain>
    </source>
</reference>
<evidence type="ECO:0000259" key="8">
    <source>
        <dbReference type="PROSITE" id="PS50073"/>
    </source>
</evidence>
<accession>A0A5M9J8M5</accession>
<evidence type="ECO:0000256" key="6">
    <source>
        <dbReference type="ARBA" id="ARBA00023163"/>
    </source>
</evidence>
<dbReference type="InterPro" id="IPR001083">
    <property type="entry name" value="Cu_fist_DNA-bd_dom"/>
</dbReference>
<evidence type="ECO:0000256" key="2">
    <source>
        <dbReference type="ARBA" id="ARBA00022723"/>
    </source>
</evidence>